<name>A0A5C1AHG8_9BACT</name>
<dbReference type="InterPro" id="IPR038717">
    <property type="entry name" value="Tc1-like_DDE_dom"/>
</dbReference>
<protein>
    <submittedName>
        <fullName evidence="2">Transposase</fullName>
    </submittedName>
</protein>
<sequence length="201" mass="22458">MGEERLAAGRKKAAAAKAHLVPIDETGLFPNPLVKRSWAKVGKTPVLAADGGHRDKVSAIGAVTVSPTGRRLGFYFATEPGGFFTADKVVAFLRDVLRHLRGNVVVVWDRGSNHRGPAIRNFLARNRRLRLEMLPPWAPELNPVEAVWSWLKYGELANFVPDDTAHLDDEVVDRLIELKFDPRLLRALWERSILPFPGINQ</sequence>
<gene>
    <name evidence="2" type="ORF">PX52LOC_05921</name>
</gene>
<dbReference type="InterPro" id="IPR036397">
    <property type="entry name" value="RNaseH_sf"/>
</dbReference>
<evidence type="ECO:0000313" key="3">
    <source>
        <dbReference type="Proteomes" id="UP000324974"/>
    </source>
</evidence>
<feature type="domain" description="Tc1-like transposase DDE" evidence="1">
    <location>
        <begin position="20"/>
        <end position="154"/>
    </location>
</feature>
<keyword evidence="3" id="KW-1185">Reference proteome</keyword>
<proteinExistence type="predicted"/>
<organism evidence="2 3">
    <name type="scientific">Limnoglobus roseus</name>
    <dbReference type="NCBI Taxonomy" id="2598579"/>
    <lineage>
        <taxon>Bacteria</taxon>
        <taxon>Pseudomonadati</taxon>
        <taxon>Planctomycetota</taxon>
        <taxon>Planctomycetia</taxon>
        <taxon>Gemmatales</taxon>
        <taxon>Gemmataceae</taxon>
        <taxon>Limnoglobus</taxon>
    </lineage>
</organism>
<evidence type="ECO:0000313" key="2">
    <source>
        <dbReference type="EMBL" id="QEL18879.1"/>
    </source>
</evidence>
<dbReference type="KEGG" id="lrs:PX52LOC_05921"/>
<accession>A0A5C1AHG8</accession>
<dbReference type="Proteomes" id="UP000324974">
    <property type="component" value="Chromosome"/>
</dbReference>
<dbReference type="Pfam" id="PF13358">
    <property type="entry name" value="DDE_3"/>
    <property type="match status" value="1"/>
</dbReference>
<dbReference type="Gene3D" id="3.30.420.10">
    <property type="entry name" value="Ribonuclease H-like superfamily/Ribonuclease H"/>
    <property type="match status" value="1"/>
</dbReference>
<dbReference type="EMBL" id="CP042425">
    <property type="protein sequence ID" value="QEL18879.1"/>
    <property type="molecule type" value="Genomic_DNA"/>
</dbReference>
<dbReference type="GO" id="GO:0003676">
    <property type="term" value="F:nucleic acid binding"/>
    <property type="evidence" value="ECO:0007669"/>
    <property type="project" value="InterPro"/>
</dbReference>
<dbReference type="RefSeq" id="WP_168218823.1">
    <property type="nucleotide sequence ID" value="NZ_CP042425.1"/>
</dbReference>
<evidence type="ECO:0000259" key="1">
    <source>
        <dbReference type="Pfam" id="PF13358"/>
    </source>
</evidence>
<dbReference type="AlphaFoldDB" id="A0A5C1AHG8"/>
<reference evidence="3" key="1">
    <citation type="submission" date="2019-08" db="EMBL/GenBank/DDBJ databases">
        <title>Limnoglobus roseus gen. nov., sp. nov., a novel freshwater planctomycete with a giant genome from the family Gemmataceae.</title>
        <authorList>
            <person name="Kulichevskaya I.S."/>
            <person name="Naumoff D.G."/>
            <person name="Miroshnikov K."/>
            <person name="Ivanova A."/>
            <person name="Philippov D.A."/>
            <person name="Hakobyan A."/>
            <person name="Rijpstra I.C."/>
            <person name="Sinninghe Damste J.S."/>
            <person name="Liesack W."/>
            <person name="Dedysh S.N."/>
        </authorList>
    </citation>
    <scope>NUCLEOTIDE SEQUENCE [LARGE SCALE GENOMIC DNA]</scope>
    <source>
        <strain evidence="3">PX52</strain>
    </source>
</reference>